<dbReference type="Pfam" id="PF00295">
    <property type="entry name" value="Glyco_hydro_28"/>
    <property type="match status" value="1"/>
</dbReference>
<dbReference type="EMBL" id="BTGU01000003">
    <property type="protein sequence ID" value="GMN31958.1"/>
    <property type="molecule type" value="Genomic_DNA"/>
</dbReference>
<dbReference type="AlphaFoldDB" id="A0AA88CRF8"/>
<evidence type="ECO:0000256" key="5">
    <source>
        <dbReference type="ARBA" id="ARBA00023295"/>
    </source>
</evidence>
<proteinExistence type="inferred from homology"/>
<evidence type="ECO:0000313" key="8">
    <source>
        <dbReference type="Proteomes" id="UP001187192"/>
    </source>
</evidence>
<dbReference type="InterPro" id="IPR012334">
    <property type="entry name" value="Pectin_lyas_fold"/>
</dbReference>
<gene>
    <name evidence="7" type="ORF">TIFTF001_003478</name>
</gene>
<accession>A0AA88CRF8</accession>
<dbReference type="GO" id="GO:0004650">
    <property type="term" value="F:polygalacturonase activity"/>
    <property type="evidence" value="ECO:0007669"/>
    <property type="project" value="InterPro"/>
</dbReference>
<dbReference type="Gene3D" id="2.160.20.10">
    <property type="entry name" value="Single-stranded right-handed beta-helix, Pectin lyase-like"/>
    <property type="match status" value="2"/>
</dbReference>
<protein>
    <recommendedName>
        <fullName evidence="9">Polygalacturonase</fullName>
    </recommendedName>
</protein>
<comment type="subcellular location">
    <subcellularLocation>
        <location evidence="1">Secreted</location>
        <location evidence="1">Cell wall</location>
    </subcellularLocation>
</comment>
<keyword evidence="8" id="KW-1185">Reference proteome</keyword>
<comment type="similarity">
    <text evidence="2 6">Belongs to the glycosyl hydrolase 28 family.</text>
</comment>
<organism evidence="7 8">
    <name type="scientific">Ficus carica</name>
    <name type="common">Common fig</name>
    <dbReference type="NCBI Taxonomy" id="3494"/>
    <lineage>
        <taxon>Eukaryota</taxon>
        <taxon>Viridiplantae</taxon>
        <taxon>Streptophyta</taxon>
        <taxon>Embryophyta</taxon>
        <taxon>Tracheophyta</taxon>
        <taxon>Spermatophyta</taxon>
        <taxon>Magnoliopsida</taxon>
        <taxon>eudicotyledons</taxon>
        <taxon>Gunneridae</taxon>
        <taxon>Pentapetalae</taxon>
        <taxon>rosids</taxon>
        <taxon>fabids</taxon>
        <taxon>Rosales</taxon>
        <taxon>Moraceae</taxon>
        <taxon>Ficeae</taxon>
        <taxon>Ficus</taxon>
    </lineage>
</organism>
<dbReference type="Proteomes" id="UP001187192">
    <property type="component" value="Unassembled WGS sequence"/>
</dbReference>
<keyword evidence="3" id="KW-0134">Cell wall</keyword>
<evidence type="ECO:0000256" key="3">
    <source>
        <dbReference type="ARBA" id="ARBA00022512"/>
    </source>
</evidence>
<keyword evidence="4 6" id="KW-0378">Hydrolase</keyword>
<comment type="caution">
    <text evidence="7">The sequence shown here is derived from an EMBL/GenBank/DDBJ whole genome shotgun (WGS) entry which is preliminary data.</text>
</comment>
<keyword evidence="3" id="KW-0964">Secreted</keyword>
<evidence type="ECO:0000256" key="6">
    <source>
        <dbReference type="RuleBase" id="RU361169"/>
    </source>
</evidence>
<dbReference type="PANTHER" id="PTHR31339">
    <property type="entry name" value="PECTIN LYASE-RELATED"/>
    <property type="match status" value="1"/>
</dbReference>
<name>A0AA88CRF8_FICCA</name>
<dbReference type="InterPro" id="IPR051801">
    <property type="entry name" value="GH28_Enzymes"/>
</dbReference>
<dbReference type="SUPFAM" id="SSF51126">
    <property type="entry name" value="Pectin lyase-like"/>
    <property type="match status" value="2"/>
</dbReference>
<reference evidence="7" key="1">
    <citation type="submission" date="2023-07" db="EMBL/GenBank/DDBJ databases">
        <title>draft genome sequence of fig (Ficus carica).</title>
        <authorList>
            <person name="Takahashi T."/>
            <person name="Nishimura K."/>
        </authorList>
    </citation>
    <scope>NUCLEOTIDE SEQUENCE</scope>
</reference>
<evidence type="ECO:0000256" key="1">
    <source>
        <dbReference type="ARBA" id="ARBA00004191"/>
    </source>
</evidence>
<evidence type="ECO:0000256" key="4">
    <source>
        <dbReference type="ARBA" id="ARBA00022801"/>
    </source>
</evidence>
<dbReference type="PANTHER" id="PTHR31339:SF71">
    <property type="entry name" value="PECTIN LYASE-LIKE SUPERFAMILY PROTEIN"/>
    <property type="match status" value="1"/>
</dbReference>
<keyword evidence="5 6" id="KW-0326">Glycosidase</keyword>
<dbReference type="InterPro" id="IPR000743">
    <property type="entry name" value="Glyco_hydro_28"/>
</dbReference>
<dbReference type="GO" id="GO:0005975">
    <property type="term" value="P:carbohydrate metabolic process"/>
    <property type="evidence" value="ECO:0007669"/>
    <property type="project" value="InterPro"/>
</dbReference>
<evidence type="ECO:0000256" key="2">
    <source>
        <dbReference type="ARBA" id="ARBA00008834"/>
    </source>
</evidence>
<evidence type="ECO:0008006" key="9">
    <source>
        <dbReference type="Google" id="ProtNLM"/>
    </source>
</evidence>
<sequence>MSSWIQDVRAEDIVAISSELGVRIKTGRGRGGFVNDIYVRGMTMHTMRWVFWMTGNYGSRAYNGYDPNALPVIRNINYRDMAADNVTMAAWLEGIPDVAGISSGVVPQTCEVLPDQGPEKRKTCDFPEDILPTENDENEFPVIAPLPSYGGGRDTEGGRFNSLIFGTNLANVTITGYNAIIDGQGDLWWQKFRNGELNYTRLYLIEIMFSENVQMSSLTLINSPSWNILPVYCSNVIVQGITILAPGTSPNTDGINPDSCTNTRIEDFYIVSGDELRGSEE</sequence>
<dbReference type="InterPro" id="IPR011050">
    <property type="entry name" value="Pectin_lyase_fold/virulence"/>
</dbReference>
<evidence type="ECO:0000313" key="7">
    <source>
        <dbReference type="EMBL" id="GMN31958.1"/>
    </source>
</evidence>